<organism evidence="1 2">
    <name type="scientific">Nitrolancea hollandica Lb</name>
    <dbReference type="NCBI Taxonomy" id="1129897"/>
    <lineage>
        <taxon>Bacteria</taxon>
        <taxon>Pseudomonadati</taxon>
        <taxon>Thermomicrobiota</taxon>
        <taxon>Thermomicrobia</taxon>
        <taxon>Sphaerobacterales</taxon>
        <taxon>Sphaerobacterineae</taxon>
        <taxon>Sphaerobacteraceae</taxon>
        <taxon>Nitrolancea</taxon>
    </lineage>
</organism>
<dbReference type="EMBL" id="CAGS01000053">
    <property type="protein sequence ID" value="CCF82691.1"/>
    <property type="molecule type" value="Genomic_DNA"/>
</dbReference>
<accession>I4EDC9</accession>
<protein>
    <recommendedName>
        <fullName evidence="3">GYD family protein</fullName>
    </recommendedName>
</protein>
<evidence type="ECO:0008006" key="3">
    <source>
        <dbReference type="Google" id="ProtNLM"/>
    </source>
</evidence>
<reference evidence="1 2" key="1">
    <citation type="journal article" date="2012" name="ISME J.">
        <title>Nitrification expanded: discovery, physiology and genomics of a nitrite-oxidizing bacterium from the phylum Chloroflexi.</title>
        <authorList>
            <person name="Sorokin D.Y."/>
            <person name="Lucker S."/>
            <person name="Vejmelkova D."/>
            <person name="Kostrikina N.A."/>
            <person name="Kleerebezem R."/>
            <person name="Rijpstra W.I."/>
            <person name="Damste J.S."/>
            <person name="Le Paslier D."/>
            <person name="Muyzer G."/>
            <person name="Wagner M."/>
            <person name="van Loosdrecht M.C."/>
            <person name="Daims H."/>
        </authorList>
    </citation>
    <scope>NUCLEOTIDE SEQUENCE [LARGE SCALE GENOMIC DNA]</scope>
    <source>
        <strain evidence="2">none</strain>
    </source>
</reference>
<proteinExistence type="predicted"/>
<comment type="caution">
    <text evidence="1">The sequence shown here is derived from an EMBL/GenBank/DDBJ whole genome shotgun (WGS) entry which is preliminary data.</text>
</comment>
<sequence>MPTYVSLLNWTEQGFENVKQSPQQLDAARRQLQDRGGQLKEIYFLLGDYDMVFVSEAPDDDSYAAFLLSLCSKAGVRTTTMKAFTEEQFRTILGAL</sequence>
<dbReference type="OrthoDB" id="9795737at2"/>
<keyword evidence="2" id="KW-1185">Reference proteome</keyword>
<evidence type="ECO:0000313" key="2">
    <source>
        <dbReference type="Proteomes" id="UP000004221"/>
    </source>
</evidence>
<dbReference type="AlphaFoldDB" id="I4EDC9"/>
<evidence type="ECO:0000313" key="1">
    <source>
        <dbReference type="EMBL" id="CCF82691.1"/>
    </source>
</evidence>
<gene>
    <name evidence="1" type="ORF">NITHO_1460003</name>
</gene>
<dbReference type="RefSeq" id="WP_008474987.1">
    <property type="nucleotide sequence ID" value="NZ_CAGS01000053.1"/>
</dbReference>
<dbReference type="Pfam" id="PF08734">
    <property type="entry name" value="GYD"/>
    <property type="match status" value="1"/>
</dbReference>
<name>I4EDC9_9BACT</name>
<dbReference type="Proteomes" id="UP000004221">
    <property type="component" value="Unassembled WGS sequence"/>
</dbReference>
<dbReference type="InterPro" id="IPR014845">
    <property type="entry name" value="GYD/TTHA1554"/>
</dbReference>